<dbReference type="PANTHER" id="PTHR33112:SF9">
    <property type="entry name" value="HETEROKARYON INCOMPATIBILITY DOMAIN-CONTAINING PROTEIN"/>
    <property type="match status" value="1"/>
</dbReference>
<proteinExistence type="predicted"/>
<feature type="non-terminal residue" evidence="2">
    <location>
        <position position="369"/>
    </location>
</feature>
<sequence>WLNRCLNGHAGCHHEANGQSPLPTRAIWVGDTDDDVRLVNSEGLSAPYVCLSYKWGGYIPDCITKTESLQRNLTQLEWSKLPQLFQDVIHLTRALRIRYLWIDSVCIVQDDKSDWAKEGTQMAAYYGNAFITIAAVRAETPEESLFSQSAAQDVPHEIVPLNPQCIPGRVFVRLGKPHDNDWKALDRSTTPLLTRAWVYQERLLSARVLSFTATELVWECTEDTTCQCVLDNHTPGAPAHLVSKWHWPSIAHEEQTVYPKKVFSNLLLSTPTPSLQQRMHAWYNLVNQYSVLHLSYGTDKLMALSGIAKEMHRIRSSTRYLAGLWEDTLLPDLCWNSSNKGTSNNGTALKSGEYRAPSWSWAAVDHRFG</sequence>
<protein>
    <submittedName>
        <fullName evidence="2">Heterokaryon incompatibility protein-domain-containing protein</fullName>
    </submittedName>
</protein>
<comment type="caution">
    <text evidence="2">The sequence shown here is derived from an EMBL/GenBank/DDBJ whole genome shotgun (WGS) entry which is preliminary data.</text>
</comment>
<keyword evidence="3" id="KW-1185">Reference proteome</keyword>
<organism evidence="2 3">
    <name type="scientific">Paraphoma chrysanthemicola</name>
    <dbReference type="NCBI Taxonomy" id="798071"/>
    <lineage>
        <taxon>Eukaryota</taxon>
        <taxon>Fungi</taxon>
        <taxon>Dikarya</taxon>
        <taxon>Ascomycota</taxon>
        <taxon>Pezizomycotina</taxon>
        <taxon>Dothideomycetes</taxon>
        <taxon>Pleosporomycetidae</taxon>
        <taxon>Pleosporales</taxon>
        <taxon>Pleosporineae</taxon>
        <taxon>Phaeosphaeriaceae</taxon>
        <taxon>Paraphoma</taxon>
    </lineage>
</organism>
<reference evidence="2" key="1">
    <citation type="journal article" date="2021" name="Nat. Commun.">
        <title>Genetic determinants of endophytism in the Arabidopsis root mycobiome.</title>
        <authorList>
            <person name="Mesny F."/>
            <person name="Miyauchi S."/>
            <person name="Thiergart T."/>
            <person name="Pickel B."/>
            <person name="Atanasova L."/>
            <person name="Karlsson M."/>
            <person name="Huettel B."/>
            <person name="Barry K.W."/>
            <person name="Haridas S."/>
            <person name="Chen C."/>
            <person name="Bauer D."/>
            <person name="Andreopoulos W."/>
            <person name="Pangilinan J."/>
            <person name="LaButti K."/>
            <person name="Riley R."/>
            <person name="Lipzen A."/>
            <person name="Clum A."/>
            <person name="Drula E."/>
            <person name="Henrissat B."/>
            <person name="Kohler A."/>
            <person name="Grigoriev I.V."/>
            <person name="Martin F.M."/>
            <person name="Hacquard S."/>
        </authorList>
    </citation>
    <scope>NUCLEOTIDE SEQUENCE</scope>
    <source>
        <strain evidence="2">MPI-SDFR-AT-0120</strain>
    </source>
</reference>
<name>A0A8K0VWZ1_9PLEO</name>
<dbReference type="PANTHER" id="PTHR33112">
    <property type="entry name" value="DOMAIN PROTEIN, PUTATIVE-RELATED"/>
    <property type="match status" value="1"/>
</dbReference>
<gene>
    <name evidence="2" type="ORF">FB567DRAFT_604480</name>
</gene>
<dbReference type="Proteomes" id="UP000813461">
    <property type="component" value="Unassembled WGS sequence"/>
</dbReference>
<dbReference type="AlphaFoldDB" id="A0A8K0VWZ1"/>
<dbReference type="OrthoDB" id="3486565at2759"/>
<dbReference type="EMBL" id="JAGMVJ010000012">
    <property type="protein sequence ID" value="KAH7084573.1"/>
    <property type="molecule type" value="Genomic_DNA"/>
</dbReference>
<accession>A0A8K0VWZ1</accession>
<evidence type="ECO:0000313" key="3">
    <source>
        <dbReference type="Proteomes" id="UP000813461"/>
    </source>
</evidence>
<evidence type="ECO:0000259" key="1">
    <source>
        <dbReference type="Pfam" id="PF06985"/>
    </source>
</evidence>
<dbReference type="Pfam" id="PF06985">
    <property type="entry name" value="HET"/>
    <property type="match status" value="1"/>
</dbReference>
<feature type="non-terminal residue" evidence="2">
    <location>
        <position position="1"/>
    </location>
</feature>
<feature type="domain" description="Heterokaryon incompatibility" evidence="1">
    <location>
        <begin position="48"/>
        <end position="201"/>
    </location>
</feature>
<dbReference type="InterPro" id="IPR010730">
    <property type="entry name" value="HET"/>
</dbReference>
<evidence type="ECO:0000313" key="2">
    <source>
        <dbReference type="EMBL" id="KAH7084573.1"/>
    </source>
</evidence>